<dbReference type="EMBL" id="SJKA01000004">
    <property type="protein sequence ID" value="TCC34713.1"/>
    <property type="molecule type" value="Genomic_DNA"/>
</dbReference>
<dbReference type="Proteomes" id="UP000292695">
    <property type="component" value="Unassembled WGS sequence"/>
</dbReference>
<reference evidence="2 3" key="1">
    <citation type="submission" date="2019-02" db="EMBL/GenBank/DDBJ databases">
        <title>Kribbella capetownensis sp. nov. and Kribbella speibonae sp. nov., isolated from soil.</title>
        <authorList>
            <person name="Curtis S.M."/>
            <person name="Norton I."/>
            <person name="Everest G.J."/>
            <person name="Meyers P.R."/>
        </authorList>
    </citation>
    <scope>NUCLEOTIDE SEQUENCE [LARGE SCALE GENOMIC DNA]</scope>
    <source>
        <strain evidence="2 3">DSM 27082</strain>
    </source>
</reference>
<feature type="transmembrane region" description="Helical" evidence="1">
    <location>
        <begin position="159"/>
        <end position="179"/>
    </location>
</feature>
<protein>
    <recommendedName>
        <fullName evidence="4">Ferric oxidoreductase domain-containing protein</fullName>
    </recommendedName>
</protein>
<feature type="transmembrane region" description="Helical" evidence="1">
    <location>
        <begin position="133"/>
        <end position="153"/>
    </location>
</feature>
<name>A0A4R0IM94_9ACTN</name>
<dbReference type="AlphaFoldDB" id="A0A4R0IM94"/>
<feature type="transmembrane region" description="Helical" evidence="1">
    <location>
        <begin position="56"/>
        <end position="73"/>
    </location>
</feature>
<evidence type="ECO:0000313" key="3">
    <source>
        <dbReference type="Proteomes" id="UP000292695"/>
    </source>
</evidence>
<proteinExistence type="predicted"/>
<evidence type="ECO:0000313" key="2">
    <source>
        <dbReference type="EMBL" id="TCC34713.1"/>
    </source>
</evidence>
<feature type="transmembrane region" description="Helical" evidence="1">
    <location>
        <begin position="93"/>
        <end position="113"/>
    </location>
</feature>
<evidence type="ECO:0000256" key="1">
    <source>
        <dbReference type="SAM" id="Phobius"/>
    </source>
</evidence>
<comment type="caution">
    <text evidence="2">The sequence shown here is derived from an EMBL/GenBank/DDBJ whole genome shotgun (WGS) entry which is preliminary data.</text>
</comment>
<sequence>MAGSEQGRLMTLWYLARAAGVVTMIMFTLSAVLGMVMPGVRRPERRFWLQYVHRSAAVTGLVLLATHVVAVIADSYVDISPTVLVWPFGSGYRPFAMVIGALALYSLVLAAFVGAARGRLAVSESFAKHWRKLHIAASVGWLLSIGHALLAGTDRGTPWMLGITLGCLAAVATAGAYRLNNATPKTIRSWRTQ</sequence>
<gene>
    <name evidence="2" type="ORF">E0H50_12415</name>
</gene>
<keyword evidence="1" id="KW-0812">Transmembrane</keyword>
<keyword evidence="1" id="KW-1133">Transmembrane helix</keyword>
<evidence type="ECO:0008006" key="4">
    <source>
        <dbReference type="Google" id="ProtNLM"/>
    </source>
</evidence>
<organism evidence="2 3">
    <name type="scientific">Kribbella sindirgiensis</name>
    <dbReference type="NCBI Taxonomy" id="1124744"/>
    <lineage>
        <taxon>Bacteria</taxon>
        <taxon>Bacillati</taxon>
        <taxon>Actinomycetota</taxon>
        <taxon>Actinomycetes</taxon>
        <taxon>Propionibacteriales</taxon>
        <taxon>Kribbellaceae</taxon>
        <taxon>Kribbella</taxon>
    </lineage>
</organism>
<feature type="transmembrane region" description="Helical" evidence="1">
    <location>
        <begin position="12"/>
        <end position="36"/>
    </location>
</feature>
<dbReference type="OrthoDB" id="4827239at2"/>
<keyword evidence="1" id="KW-0472">Membrane</keyword>
<accession>A0A4R0IM94</accession>
<keyword evidence="3" id="KW-1185">Reference proteome</keyword>